<keyword evidence="2" id="KW-1185">Reference proteome</keyword>
<evidence type="ECO:0000313" key="2">
    <source>
        <dbReference type="Proteomes" id="UP001642483"/>
    </source>
</evidence>
<accession>A0ABP0GHA7</accession>
<sequence length="77" mass="9431">MRRLSGARNFSVKHANDNIHRRNDDINFKHYITHQHDVANNRSKCNRSYRNNHSSRDHNCYIDFNYSRWFANFFLCL</sequence>
<name>A0ABP0GHA7_CLALP</name>
<protein>
    <submittedName>
        <fullName evidence="1">Uncharacterized protein</fullName>
    </submittedName>
</protein>
<organism evidence="1 2">
    <name type="scientific">Clavelina lepadiformis</name>
    <name type="common">Light-bulb sea squirt</name>
    <name type="synonym">Ascidia lepadiformis</name>
    <dbReference type="NCBI Taxonomy" id="159417"/>
    <lineage>
        <taxon>Eukaryota</taxon>
        <taxon>Metazoa</taxon>
        <taxon>Chordata</taxon>
        <taxon>Tunicata</taxon>
        <taxon>Ascidiacea</taxon>
        <taxon>Aplousobranchia</taxon>
        <taxon>Clavelinidae</taxon>
        <taxon>Clavelina</taxon>
    </lineage>
</organism>
<proteinExistence type="predicted"/>
<evidence type="ECO:0000313" key="1">
    <source>
        <dbReference type="EMBL" id="CAK8690970.1"/>
    </source>
</evidence>
<reference evidence="1 2" key="1">
    <citation type="submission" date="2024-02" db="EMBL/GenBank/DDBJ databases">
        <authorList>
            <person name="Daric V."/>
            <person name="Darras S."/>
        </authorList>
    </citation>
    <scope>NUCLEOTIDE SEQUENCE [LARGE SCALE GENOMIC DNA]</scope>
</reference>
<gene>
    <name evidence="1" type="ORF">CVLEPA_LOCUS23511</name>
</gene>
<dbReference type="Proteomes" id="UP001642483">
    <property type="component" value="Unassembled WGS sequence"/>
</dbReference>
<dbReference type="EMBL" id="CAWYQH010000119">
    <property type="protein sequence ID" value="CAK8690970.1"/>
    <property type="molecule type" value="Genomic_DNA"/>
</dbReference>
<comment type="caution">
    <text evidence="1">The sequence shown here is derived from an EMBL/GenBank/DDBJ whole genome shotgun (WGS) entry which is preliminary data.</text>
</comment>